<evidence type="ECO:0000313" key="4">
    <source>
        <dbReference type="EMBL" id="CAK7893876.1"/>
    </source>
</evidence>
<dbReference type="PANTHER" id="PTHR13528">
    <property type="entry name" value="39S RIBOSOMAL PROTEIN L28, MITOCHONDRIAL"/>
    <property type="match status" value="1"/>
</dbReference>
<dbReference type="InterPro" id="IPR034704">
    <property type="entry name" value="Ribosomal_bL28/bL31-like_sf"/>
</dbReference>
<dbReference type="SUPFAM" id="SSF143800">
    <property type="entry name" value="L28p-like"/>
    <property type="match status" value="1"/>
</dbReference>
<dbReference type="GO" id="GO:0005840">
    <property type="term" value="C:ribosome"/>
    <property type="evidence" value="ECO:0007669"/>
    <property type="project" value="UniProtKB-KW"/>
</dbReference>
<keyword evidence="5" id="KW-1185">Reference proteome</keyword>
<dbReference type="Pfam" id="PF00830">
    <property type="entry name" value="Ribosomal_L28"/>
    <property type="match status" value="1"/>
</dbReference>
<dbReference type="Proteomes" id="UP001497600">
    <property type="component" value="Chromosome A"/>
</dbReference>
<dbReference type="PANTHER" id="PTHR13528:SF2">
    <property type="entry name" value="LARGE RIBOSOMAL SUBUNIT PROTEIN BL28M"/>
    <property type="match status" value="1"/>
</dbReference>
<reference evidence="4 5" key="1">
    <citation type="submission" date="2024-01" db="EMBL/GenBank/DDBJ databases">
        <authorList>
            <consortium name="Genoscope - CEA"/>
            <person name="William W."/>
        </authorList>
    </citation>
    <scope>NUCLEOTIDE SEQUENCE [LARGE SCALE GENOMIC DNA]</scope>
    <source>
        <strain evidence="4 5">29B2s-10</strain>
    </source>
</reference>
<dbReference type="EMBL" id="OZ004253">
    <property type="protein sequence ID" value="CAK7893876.1"/>
    <property type="molecule type" value="Genomic_DNA"/>
</dbReference>
<accession>A0ABP0E901</accession>
<evidence type="ECO:0000256" key="1">
    <source>
        <dbReference type="ARBA" id="ARBA00008760"/>
    </source>
</evidence>
<evidence type="ECO:0000313" key="5">
    <source>
        <dbReference type="Proteomes" id="UP001497600"/>
    </source>
</evidence>
<evidence type="ECO:0000256" key="2">
    <source>
        <dbReference type="ARBA" id="ARBA00022980"/>
    </source>
</evidence>
<organism evidence="4 5">
    <name type="scientific">[Candida] anglica</name>
    <dbReference type="NCBI Taxonomy" id="148631"/>
    <lineage>
        <taxon>Eukaryota</taxon>
        <taxon>Fungi</taxon>
        <taxon>Dikarya</taxon>
        <taxon>Ascomycota</taxon>
        <taxon>Saccharomycotina</taxon>
        <taxon>Pichiomycetes</taxon>
        <taxon>Debaryomycetaceae</taxon>
        <taxon>Kurtzmaniella</taxon>
    </lineage>
</organism>
<dbReference type="Gene3D" id="2.30.170.40">
    <property type="entry name" value="Ribosomal protein L28/L24"/>
    <property type="match status" value="1"/>
</dbReference>
<proteinExistence type="inferred from homology"/>
<dbReference type="InterPro" id="IPR026569">
    <property type="entry name" value="Ribosomal_bL28"/>
</dbReference>
<keyword evidence="3" id="KW-0687">Ribonucleoprotein</keyword>
<protein>
    <submittedName>
        <fullName evidence="4">54S ribosomal protein L24, mitochondrial</fullName>
    </submittedName>
</protein>
<dbReference type="InterPro" id="IPR037147">
    <property type="entry name" value="Ribosomal_bL28_sf"/>
</dbReference>
<comment type="similarity">
    <text evidence="1">Belongs to the bacterial ribosomal protein bL28 family.</text>
</comment>
<name>A0ABP0E901_9ASCO</name>
<keyword evidence="2 4" id="KW-0689">Ribosomal protein</keyword>
<gene>
    <name evidence="4" type="primary">MRPL24</name>
    <name evidence="4" type="ORF">CAAN4_A09736</name>
</gene>
<evidence type="ECO:0000256" key="3">
    <source>
        <dbReference type="ARBA" id="ARBA00023274"/>
    </source>
</evidence>
<sequence length="264" mass="30657">MMNTFRSAWSLQTRSFHSTGPSLHKKSKTYNRLLNYVKKVDDTTTYKAGDEIVKGVKIPAEVPTLPVYQYEARYFKRQNRGLYGGLQRRSGHTCSEAENKNKRTYLPNIVSKKLWSETLNRAFKLRVSTKVLKTITKEGGLDMYLTKDKPARVKTLGLKGWELKYKVLNRKEFNKLPKYEGGVQVYHVHPDGKEFIVGRRKLVDQLWPLVQRDSYTPLNYEKFVETSMVLTFEELVNKLESYGYDFTNVTVQKGSNTESFEQVA</sequence>